<dbReference type="AlphaFoldDB" id="A0A9W9JT39"/>
<organism evidence="2 3">
    <name type="scientific">Penicillium angulare</name>
    <dbReference type="NCBI Taxonomy" id="116970"/>
    <lineage>
        <taxon>Eukaryota</taxon>
        <taxon>Fungi</taxon>
        <taxon>Dikarya</taxon>
        <taxon>Ascomycota</taxon>
        <taxon>Pezizomycotina</taxon>
        <taxon>Eurotiomycetes</taxon>
        <taxon>Eurotiomycetidae</taxon>
        <taxon>Eurotiales</taxon>
        <taxon>Aspergillaceae</taxon>
        <taxon>Penicillium</taxon>
    </lineage>
</organism>
<feature type="compositionally biased region" description="Basic and acidic residues" evidence="1">
    <location>
        <begin position="337"/>
        <end position="360"/>
    </location>
</feature>
<gene>
    <name evidence="2" type="ORF">N7456_013635</name>
</gene>
<accession>A0A9W9JT39</accession>
<evidence type="ECO:0000313" key="2">
    <source>
        <dbReference type="EMBL" id="KAJ5080925.1"/>
    </source>
</evidence>
<reference evidence="2" key="2">
    <citation type="journal article" date="2023" name="IMA Fungus">
        <title>Comparative genomic study of the Penicillium genus elucidates a diverse pangenome and 15 lateral gene transfer events.</title>
        <authorList>
            <person name="Petersen C."/>
            <person name="Sorensen T."/>
            <person name="Nielsen M.R."/>
            <person name="Sondergaard T.E."/>
            <person name="Sorensen J.L."/>
            <person name="Fitzpatrick D.A."/>
            <person name="Frisvad J.C."/>
            <person name="Nielsen K.L."/>
        </authorList>
    </citation>
    <scope>NUCLEOTIDE SEQUENCE</scope>
    <source>
        <strain evidence="2">IBT 30069</strain>
    </source>
</reference>
<dbReference type="Proteomes" id="UP001149165">
    <property type="component" value="Unassembled WGS sequence"/>
</dbReference>
<evidence type="ECO:0000313" key="3">
    <source>
        <dbReference type="Proteomes" id="UP001149165"/>
    </source>
</evidence>
<feature type="region of interest" description="Disordered" evidence="1">
    <location>
        <begin position="274"/>
        <end position="294"/>
    </location>
</feature>
<comment type="caution">
    <text evidence="2">The sequence shown here is derived from an EMBL/GenBank/DDBJ whole genome shotgun (WGS) entry which is preliminary data.</text>
</comment>
<dbReference type="EMBL" id="JAPQKH010000012">
    <property type="protein sequence ID" value="KAJ5080925.1"/>
    <property type="molecule type" value="Genomic_DNA"/>
</dbReference>
<feature type="compositionally biased region" description="Basic and acidic residues" evidence="1">
    <location>
        <begin position="427"/>
        <end position="438"/>
    </location>
</feature>
<name>A0A9W9JT39_9EURO</name>
<reference evidence="2" key="1">
    <citation type="submission" date="2022-11" db="EMBL/GenBank/DDBJ databases">
        <authorList>
            <person name="Petersen C."/>
        </authorList>
    </citation>
    <scope>NUCLEOTIDE SEQUENCE</scope>
    <source>
        <strain evidence="2">IBT 30069</strain>
    </source>
</reference>
<feature type="compositionally biased region" description="Basic and acidic residues" evidence="1">
    <location>
        <begin position="369"/>
        <end position="385"/>
    </location>
</feature>
<evidence type="ECO:0000256" key="1">
    <source>
        <dbReference type="SAM" id="MobiDB-lite"/>
    </source>
</evidence>
<proteinExistence type="predicted"/>
<dbReference type="OrthoDB" id="4367258at2759"/>
<feature type="compositionally biased region" description="Basic and acidic residues" evidence="1">
    <location>
        <begin position="453"/>
        <end position="468"/>
    </location>
</feature>
<sequence length="514" mass="58193">MGKPFLNIATSSQWITFPVSAKDQTKIYWQDGRNKYENTYYVAKCYYGILEELVPAPELVLHEKLQVPSPIVYLGKKKMTILGETKIFIAAEFFEDEYAGSPSDFAHFHLKDIAHSAIASEKSPWVTMKLNGVFCYGQSYGLVSVKRRYIIYHPCVGPGIRRPKIYQHRFTGDTEVSEGVMKGLEGSAKKVPDPYKPLGAVLSEFGKLVFNVGKASVGDELWVFLDENYLEKVEKKCPELKYLGDEGKLKERLAEIQAVEKSGTAKIARDFMPDRILPPPGNKPALPSQPEGVPDPVNEVNDQGLADEVVLQRLETLIVRLEGRSDEIYGLQGYQEEEQRRIEEEKEAERKELEGREENAQHNSQYDRAIGRQEQDKAEERRREVVGSQPTGQKSLIEGNLLDQAPQDPSPHAIFPLTRAQSQAQLESKEQAQSEKRPPTKAIITTHVPGQKPVEKRIFERPESHNDVDGSQSQVHSGENYVEPEGNKNARGNIRARYRNLKYPSPEKDDSEER</sequence>
<feature type="region of interest" description="Disordered" evidence="1">
    <location>
        <begin position="335"/>
        <end position="514"/>
    </location>
</feature>
<keyword evidence="3" id="KW-1185">Reference proteome</keyword>
<protein>
    <submittedName>
        <fullName evidence="2">Uncharacterized protein</fullName>
    </submittedName>
</protein>